<dbReference type="InterPro" id="IPR051693">
    <property type="entry name" value="UPF0046_metallophosphoest"/>
</dbReference>
<dbReference type="InterPro" id="IPR004843">
    <property type="entry name" value="Calcineurin-like_PHP"/>
</dbReference>
<sequence>MIESLALPPVFRGSGTILRNSFKSKKKSSTASKPAVSPKQPRQTRSQSLFETGSILFACDLAAAPPDEDIYPHQYTEDPTVAWEMLKTKRPVKLVRPMKLDTPIRPDYVRFVCVACSHGNFIDPKTVPPGDVLIIAGDFTSCGLPKEIKAFNDNMGQLKHTYKVVIAGNHECTFDQNFMKGSHKDATQAKELALKQALQAALSSAKTSSPKSLLTNCIYLEDAEVELFGLKIYGTPWQPTFDNWAFNMPRGQNLLDKWNQIPVGVDVLVSHTPPLGHGDMLASGARTGCVELLNSVSKRIRPKYHVFGHIHEGYGCTTDGYTKFINCCMCNHNLQPTHDPVLFDIHLPTETKQHFIHQTKKAQKRGSIFKK</sequence>
<keyword evidence="4" id="KW-1185">Reference proteome</keyword>
<dbReference type="PANTHER" id="PTHR12905:SF0">
    <property type="entry name" value="CALCINEURIN-LIKE PHOSPHOESTERASE DOMAIN-CONTAINING PROTEIN"/>
    <property type="match status" value="1"/>
</dbReference>
<accession>A0A914W102</accession>
<feature type="domain" description="Calcineurin-like phosphoesterase" evidence="3">
    <location>
        <begin position="111"/>
        <end position="312"/>
    </location>
</feature>
<dbReference type="AlphaFoldDB" id="A0A914W102"/>
<dbReference type="InterPro" id="IPR029052">
    <property type="entry name" value="Metallo-depent_PP-like"/>
</dbReference>
<evidence type="ECO:0000313" key="4">
    <source>
        <dbReference type="Proteomes" id="UP000887566"/>
    </source>
</evidence>
<protein>
    <submittedName>
        <fullName evidence="5">Calcineurin-like phosphoesterase domain-containing protein</fullName>
    </submittedName>
</protein>
<dbReference type="PANTHER" id="PTHR12905">
    <property type="entry name" value="METALLOPHOSPHOESTERASE"/>
    <property type="match status" value="1"/>
</dbReference>
<dbReference type="SUPFAM" id="SSF56300">
    <property type="entry name" value="Metallo-dependent phosphatases"/>
    <property type="match status" value="1"/>
</dbReference>
<dbReference type="Gene3D" id="3.60.21.10">
    <property type="match status" value="1"/>
</dbReference>
<dbReference type="Proteomes" id="UP000887566">
    <property type="component" value="Unplaced"/>
</dbReference>
<feature type="compositionally biased region" description="Low complexity" evidence="2">
    <location>
        <begin position="29"/>
        <end position="39"/>
    </location>
</feature>
<evidence type="ECO:0000256" key="1">
    <source>
        <dbReference type="ARBA" id="ARBA00007993"/>
    </source>
</evidence>
<name>A0A914W102_9BILA</name>
<reference evidence="5" key="1">
    <citation type="submission" date="2022-11" db="UniProtKB">
        <authorList>
            <consortium name="WormBaseParasite"/>
        </authorList>
    </citation>
    <scope>IDENTIFICATION</scope>
</reference>
<evidence type="ECO:0000256" key="2">
    <source>
        <dbReference type="SAM" id="MobiDB-lite"/>
    </source>
</evidence>
<evidence type="ECO:0000313" key="5">
    <source>
        <dbReference type="WBParaSite" id="PSAMB.scaffold2896size20691.g19539.t1"/>
    </source>
</evidence>
<dbReference type="GO" id="GO:0016787">
    <property type="term" value="F:hydrolase activity"/>
    <property type="evidence" value="ECO:0007669"/>
    <property type="project" value="InterPro"/>
</dbReference>
<dbReference type="Pfam" id="PF00149">
    <property type="entry name" value="Metallophos"/>
    <property type="match status" value="1"/>
</dbReference>
<organism evidence="4 5">
    <name type="scientific">Plectus sambesii</name>
    <dbReference type="NCBI Taxonomy" id="2011161"/>
    <lineage>
        <taxon>Eukaryota</taxon>
        <taxon>Metazoa</taxon>
        <taxon>Ecdysozoa</taxon>
        <taxon>Nematoda</taxon>
        <taxon>Chromadorea</taxon>
        <taxon>Plectida</taxon>
        <taxon>Plectina</taxon>
        <taxon>Plectoidea</taxon>
        <taxon>Plectidae</taxon>
        <taxon>Plectus</taxon>
    </lineage>
</organism>
<proteinExistence type="inferred from homology"/>
<evidence type="ECO:0000259" key="3">
    <source>
        <dbReference type="Pfam" id="PF00149"/>
    </source>
</evidence>
<feature type="region of interest" description="Disordered" evidence="2">
    <location>
        <begin position="22"/>
        <end position="46"/>
    </location>
</feature>
<dbReference type="WBParaSite" id="PSAMB.scaffold2896size20691.g19539.t1">
    <property type="protein sequence ID" value="PSAMB.scaffold2896size20691.g19539.t1"/>
    <property type="gene ID" value="PSAMB.scaffold2896size20691.g19539"/>
</dbReference>
<dbReference type="CDD" id="cd07379">
    <property type="entry name" value="MPP_239FB"/>
    <property type="match status" value="1"/>
</dbReference>
<comment type="similarity">
    <text evidence="1">Belongs to the UPF0046 family.</text>
</comment>